<reference evidence="1" key="2">
    <citation type="submission" date="2022-01" db="EMBL/GenBank/DDBJ databases">
        <title>Collection of gut derived symbiotic bacterial strains cultured from healthy donors.</title>
        <authorList>
            <person name="Lin H."/>
            <person name="Kohout C."/>
            <person name="Waligurski E."/>
            <person name="Pamer E.G."/>
        </authorList>
    </citation>
    <scope>NUCLEOTIDE SEQUENCE</scope>
    <source>
        <strain evidence="1">MSK.14.39</strain>
    </source>
</reference>
<organism evidence="2 3">
    <name type="scientific">Anaerosalibacter bizertensis</name>
    <dbReference type="NCBI Taxonomy" id="932217"/>
    <lineage>
        <taxon>Bacteria</taxon>
        <taxon>Bacillati</taxon>
        <taxon>Bacillota</taxon>
        <taxon>Tissierellia</taxon>
        <taxon>Tissierellales</taxon>
        <taxon>Sporanaerobacteraceae</taxon>
        <taxon>Anaerosalibacter</taxon>
    </lineage>
</organism>
<proteinExistence type="predicted"/>
<evidence type="ECO:0000313" key="2">
    <source>
        <dbReference type="EMBL" id="MSS43056.1"/>
    </source>
</evidence>
<name>A0A844FGF8_9FIRM</name>
<keyword evidence="4" id="KW-1185">Reference proteome</keyword>
<sequence length="115" mass="13985">MKYENGNLLLISDFEIRVLREENDDIDLFIPIDMRILNLYIEGLPNYIKKRFQFSQVRSAIIRFSKKEGDEVCTIHLLNNIDLQSSIVNFEMDYSDYYIEFREKEYCNEMYFKKK</sequence>
<comment type="caution">
    <text evidence="2">The sequence shown here is derived from an EMBL/GenBank/DDBJ whole genome shotgun (WGS) entry which is preliminary data.</text>
</comment>
<dbReference type="EMBL" id="VULR01000005">
    <property type="protein sequence ID" value="MSS43056.1"/>
    <property type="molecule type" value="Genomic_DNA"/>
</dbReference>
<evidence type="ECO:0000313" key="1">
    <source>
        <dbReference type="EMBL" id="MCG4566056.1"/>
    </source>
</evidence>
<dbReference type="AlphaFoldDB" id="A0A844FGF8"/>
<dbReference type="EMBL" id="JAKNID010000090">
    <property type="protein sequence ID" value="MCG4566056.1"/>
    <property type="molecule type" value="Genomic_DNA"/>
</dbReference>
<dbReference type="RefSeq" id="WP_154483734.1">
    <property type="nucleotide sequence ID" value="NZ_JAJBNW010000031.1"/>
</dbReference>
<evidence type="ECO:0000313" key="3">
    <source>
        <dbReference type="Proteomes" id="UP000462760"/>
    </source>
</evidence>
<dbReference type="Proteomes" id="UP001108123">
    <property type="component" value="Unassembled WGS sequence"/>
</dbReference>
<gene>
    <name evidence="2" type="ORF">FYJ27_04820</name>
    <name evidence="1" type="ORF">L0P62_11405</name>
</gene>
<dbReference type="OrthoDB" id="1707428at2"/>
<dbReference type="Proteomes" id="UP000462760">
    <property type="component" value="Unassembled WGS sequence"/>
</dbReference>
<reference evidence="2 3" key="1">
    <citation type="submission" date="2019-08" db="EMBL/GenBank/DDBJ databases">
        <title>In-depth cultivation of the pig gut microbiome towards novel bacterial diversity and tailored functional studies.</title>
        <authorList>
            <person name="Wylensek D."/>
            <person name="Hitch T.C.A."/>
            <person name="Clavel T."/>
        </authorList>
    </citation>
    <scope>NUCLEOTIDE SEQUENCE [LARGE SCALE GENOMIC DNA]</scope>
    <source>
        <strain evidence="2 3">Med78-601-WT-4W-RMD-3</strain>
    </source>
</reference>
<protein>
    <submittedName>
        <fullName evidence="2">Uncharacterized protein</fullName>
    </submittedName>
</protein>
<evidence type="ECO:0000313" key="4">
    <source>
        <dbReference type="Proteomes" id="UP001108123"/>
    </source>
</evidence>
<accession>A0A844FGF8</accession>